<gene>
    <name evidence="2" type="ORF">COY52_04435</name>
</gene>
<reference evidence="3" key="1">
    <citation type="submission" date="2017-09" db="EMBL/GenBank/DDBJ databases">
        <title>Depth-based differentiation of microbial function through sediment-hosted aquifers and enrichment of novel symbionts in the deep terrestrial subsurface.</title>
        <authorList>
            <person name="Probst A.J."/>
            <person name="Ladd B."/>
            <person name="Jarett J.K."/>
            <person name="Geller-Mcgrath D.E."/>
            <person name="Sieber C.M.K."/>
            <person name="Emerson J.B."/>
            <person name="Anantharaman K."/>
            <person name="Thomas B.C."/>
            <person name="Malmstrom R."/>
            <person name="Stieglmeier M."/>
            <person name="Klingl A."/>
            <person name="Woyke T."/>
            <person name="Ryan C.M."/>
            <person name="Banfield J.F."/>
        </authorList>
    </citation>
    <scope>NUCLEOTIDE SEQUENCE [LARGE SCALE GENOMIC DNA]</scope>
</reference>
<dbReference type="EMBL" id="PFMR01000113">
    <property type="protein sequence ID" value="PIZ17483.1"/>
    <property type="molecule type" value="Genomic_DNA"/>
</dbReference>
<comment type="caution">
    <text evidence="2">The sequence shown here is derived from an EMBL/GenBank/DDBJ whole genome shotgun (WGS) entry which is preliminary data.</text>
</comment>
<feature type="transmembrane region" description="Helical" evidence="1">
    <location>
        <begin position="81"/>
        <end position="101"/>
    </location>
</feature>
<evidence type="ECO:0000313" key="3">
    <source>
        <dbReference type="Proteomes" id="UP000229307"/>
    </source>
</evidence>
<name>A0A2M7SDV8_9BACT</name>
<dbReference type="PROSITE" id="PS51257">
    <property type="entry name" value="PROKAR_LIPOPROTEIN"/>
    <property type="match status" value="1"/>
</dbReference>
<keyword evidence="1" id="KW-1133">Transmembrane helix</keyword>
<protein>
    <submittedName>
        <fullName evidence="2">Uncharacterized protein</fullName>
    </submittedName>
</protein>
<sequence>MKKPYQIIIILSLFLYGCGNRAAVDEAKAYQIRQETDQAFLNAEQMRKANEEAARQKLINDTYWNGIFDSAMVSVKRVANFVVYSIGIALCIIALGGGWTIKETAIGLGQARVARAQLEACLIHMDENTRTFPAFAIRNVNGSQFITMLATGQTFKLNKPIDANPLLVAALA</sequence>
<keyword evidence="1" id="KW-0472">Membrane</keyword>
<dbReference type="AlphaFoldDB" id="A0A2M7SDV8"/>
<proteinExistence type="predicted"/>
<evidence type="ECO:0000256" key="1">
    <source>
        <dbReference type="SAM" id="Phobius"/>
    </source>
</evidence>
<evidence type="ECO:0000313" key="2">
    <source>
        <dbReference type="EMBL" id="PIZ17483.1"/>
    </source>
</evidence>
<dbReference type="Proteomes" id="UP000229307">
    <property type="component" value="Unassembled WGS sequence"/>
</dbReference>
<feature type="non-terminal residue" evidence="2">
    <location>
        <position position="172"/>
    </location>
</feature>
<keyword evidence="1" id="KW-0812">Transmembrane</keyword>
<organism evidence="2 3">
    <name type="scientific">Candidatus Desantisbacteria bacterium CG_4_10_14_0_8_um_filter_48_22</name>
    <dbReference type="NCBI Taxonomy" id="1974543"/>
    <lineage>
        <taxon>Bacteria</taxon>
        <taxon>Candidatus Desantisiibacteriota</taxon>
    </lineage>
</organism>
<accession>A0A2M7SDV8</accession>